<organism evidence="3 4">
    <name type="scientific">Actinomadura nitritigenes</name>
    <dbReference type="NCBI Taxonomy" id="134602"/>
    <lineage>
        <taxon>Bacteria</taxon>
        <taxon>Bacillati</taxon>
        <taxon>Actinomycetota</taxon>
        <taxon>Actinomycetes</taxon>
        <taxon>Streptosporangiales</taxon>
        <taxon>Thermomonosporaceae</taxon>
        <taxon>Actinomadura</taxon>
    </lineage>
</organism>
<evidence type="ECO:0000256" key="1">
    <source>
        <dbReference type="SAM" id="MobiDB-lite"/>
    </source>
</evidence>
<dbReference type="EMBL" id="JAGEOK010000014">
    <property type="protein sequence ID" value="MBO2440257.1"/>
    <property type="molecule type" value="Genomic_DNA"/>
</dbReference>
<comment type="caution">
    <text evidence="3">The sequence shown here is derived from an EMBL/GenBank/DDBJ whole genome shotgun (WGS) entry which is preliminary data.</text>
</comment>
<dbReference type="Pfam" id="PF04149">
    <property type="entry name" value="DUF397"/>
    <property type="match status" value="1"/>
</dbReference>
<name>A0ABS3R356_9ACTN</name>
<sequence>MTESAPSVPNWRKATASQGSQGCVELARAHGAVGIRDSKDPDGPKLFIDRDAWRELAGRFGRGEFDIS</sequence>
<dbReference type="RefSeq" id="WP_208268652.1">
    <property type="nucleotide sequence ID" value="NZ_BAAAGM010000126.1"/>
</dbReference>
<feature type="domain" description="DUF397" evidence="2">
    <location>
        <begin position="10"/>
        <end position="56"/>
    </location>
</feature>
<evidence type="ECO:0000313" key="4">
    <source>
        <dbReference type="Proteomes" id="UP000666915"/>
    </source>
</evidence>
<reference evidence="3 4" key="1">
    <citation type="submission" date="2021-03" db="EMBL/GenBank/DDBJ databases">
        <authorList>
            <person name="Kanchanasin P."/>
            <person name="Saeng-In P."/>
            <person name="Phongsopitanun W."/>
            <person name="Yuki M."/>
            <person name="Kudo T."/>
            <person name="Ohkuma M."/>
            <person name="Tanasupawat S."/>
        </authorList>
    </citation>
    <scope>NUCLEOTIDE SEQUENCE [LARGE SCALE GENOMIC DNA]</scope>
    <source>
        <strain evidence="3 4">L46</strain>
    </source>
</reference>
<dbReference type="InterPro" id="IPR007278">
    <property type="entry name" value="DUF397"/>
</dbReference>
<feature type="region of interest" description="Disordered" evidence="1">
    <location>
        <begin position="1"/>
        <end position="20"/>
    </location>
</feature>
<evidence type="ECO:0000313" key="3">
    <source>
        <dbReference type="EMBL" id="MBO2440257.1"/>
    </source>
</evidence>
<gene>
    <name evidence="3" type="ORF">J4557_22260</name>
</gene>
<proteinExistence type="predicted"/>
<keyword evidence="4" id="KW-1185">Reference proteome</keyword>
<protein>
    <submittedName>
        <fullName evidence="3">DUF397 domain-containing protein</fullName>
    </submittedName>
</protein>
<evidence type="ECO:0000259" key="2">
    <source>
        <dbReference type="Pfam" id="PF04149"/>
    </source>
</evidence>
<accession>A0ABS3R356</accession>
<dbReference type="Proteomes" id="UP000666915">
    <property type="component" value="Unassembled WGS sequence"/>
</dbReference>